<dbReference type="GO" id="GO:0016020">
    <property type="term" value="C:membrane"/>
    <property type="evidence" value="ECO:0007669"/>
    <property type="project" value="UniProtKB-SubCell"/>
</dbReference>
<evidence type="ECO:0000256" key="2">
    <source>
        <dbReference type="ARBA" id="ARBA00022448"/>
    </source>
</evidence>
<evidence type="ECO:0000256" key="7">
    <source>
        <dbReference type="SAM" id="Phobius"/>
    </source>
</evidence>
<keyword evidence="3" id="KW-1003">Cell membrane</keyword>
<keyword evidence="4 7" id="KW-0812">Transmembrane</keyword>
<feature type="transmembrane region" description="Helical" evidence="7">
    <location>
        <begin position="166"/>
        <end position="190"/>
    </location>
</feature>
<dbReference type="Pfam" id="PF03547">
    <property type="entry name" value="Mem_trans"/>
    <property type="match status" value="1"/>
</dbReference>
<dbReference type="EMBL" id="GU474912">
    <property type="protein sequence ID" value="ADI19163.1"/>
    <property type="molecule type" value="Genomic_DNA"/>
</dbReference>
<protein>
    <submittedName>
        <fullName evidence="8">Predicted permeases</fullName>
    </submittedName>
</protein>
<proteinExistence type="predicted"/>
<dbReference type="AlphaFoldDB" id="E0XXM2"/>
<dbReference type="GO" id="GO:0055085">
    <property type="term" value="P:transmembrane transport"/>
    <property type="evidence" value="ECO:0007669"/>
    <property type="project" value="InterPro"/>
</dbReference>
<feature type="transmembrane region" description="Helical" evidence="7">
    <location>
        <begin position="263"/>
        <end position="281"/>
    </location>
</feature>
<evidence type="ECO:0000256" key="5">
    <source>
        <dbReference type="ARBA" id="ARBA00022989"/>
    </source>
</evidence>
<feature type="transmembrane region" description="Helical" evidence="7">
    <location>
        <begin position="43"/>
        <end position="61"/>
    </location>
</feature>
<feature type="transmembrane region" description="Helical" evidence="7">
    <location>
        <begin position="73"/>
        <end position="92"/>
    </location>
</feature>
<accession>E0XXM2</accession>
<dbReference type="InterPro" id="IPR004776">
    <property type="entry name" value="Mem_transp_PIN-like"/>
</dbReference>
<feature type="transmembrane region" description="Helical" evidence="7">
    <location>
        <begin position="133"/>
        <end position="154"/>
    </location>
</feature>
<evidence type="ECO:0000313" key="8">
    <source>
        <dbReference type="EMBL" id="ADI19163.1"/>
    </source>
</evidence>
<evidence type="ECO:0000256" key="6">
    <source>
        <dbReference type="ARBA" id="ARBA00023136"/>
    </source>
</evidence>
<keyword evidence="5 7" id="KW-1133">Transmembrane helix</keyword>
<evidence type="ECO:0000256" key="4">
    <source>
        <dbReference type="ARBA" id="ARBA00022692"/>
    </source>
</evidence>
<dbReference type="PANTHER" id="PTHR36838:SF3">
    <property type="entry name" value="TRANSPORTER AUXIN EFFLUX CARRIER EC FAMILY"/>
    <property type="match status" value="1"/>
</dbReference>
<comment type="subcellular location">
    <subcellularLocation>
        <location evidence="1">Membrane</location>
        <topology evidence="1">Multi-pass membrane protein</topology>
    </subcellularLocation>
</comment>
<sequence length="311" mass="34415">MAQLSKMTYFGILINSVLPIIFISFIGFVLGKKGIFSLEEARIINKFVAMIGVPAISIAILQKGSLDNLNLELCLLYITAEMIVYISAFLITKYWFGRDNIESILIAIASSFSNHVLFIYPIVKLIFPAEELIQVYGIIIFDVIILATSVFLIDVFSNQGKDIKSLFYKTLVNPVVIGLLFGIILANFPIELPKGVFNSVEFIADSAAPCALFILGILLSLNHAQKDDLLSYMIISFKLILHPLIALVLILNVFDYEWAESKTTILMTVAPVGVMAMTFTTRYGVPTQAISKSMFWSLLLSLALIPLVGAI</sequence>
<name>E0XXM2_9DELT</name>
<reference evidence="8" key="1">
    <citation type="journal article" date="2011" name="Environ. Microbiol.">
        <title>Time-series analyses of Monterey Bay coastal microbial picoplankton using a 'genome proxy' microarray.</title>
        <authorList>
            <person name="Rich V.I."/>
            <person name="Pham V.D."/>
            <person name="Eppley J."/>
            <person name="Shi Y."/>
            <person name="DeLong E.F."/>
        </authorList>
    </citation>
    <scope>NUCLEOTIDE SEQUENCE</scope>
</reference>
<feature type="transmembrane region" description="Helical" evidence="7">
    <location>
        <begin position="202"/>
        <end position="222"/>
    </location>
</feature>
<feature type="transmembrane region" description="Helical" evidence="7">
    <location>
        <begin position="229"/>
        <end position="251"/>
    </location>
</feature>
<organism evidence="8">
    <name type="scientific">uncultured delta proteobacterium HF0130_05G09</name>
    <dbReference type="NCBI Taxonomy" id="710827"/>
    <lineage>
        <taxon>Bacteria</taxon>
        <taxon>Deltaproteobacteria</taxon>
        <taxon>environmental samples</taxon>
    </lineage>
</organism>
<evidence type="ECO:0000256" key="1">
    <source>
        <dbReference type="ARBA" id="ARBA00004141"/>
    </source>
</evidence>
<feature type="transmembrane region" description="Helical" evidence="7">
    <location>
        <begin position="104"/>
        <end position="127"/>
    </location>
</feature>
<keyword evidence="2" id="KW-0813">Transport</keyword>
<keyword evidence="6 7" id="KW-0472">Membrane</keyword>
<feature type="transmembrane region" description="Helical" evidence="7">
    <location>
        <begin position="12"/>
        <end position="31"/>
    </location>
</feature>
<feature type="transmembrane region" description="Helical" evidence="7">
    <location>
        <begin position="293"/>
        <end position="310"/>
    </location>
</feature>
<dbReference type="PANTHER" id="PTHR36838">
    <property type="entry name" value="AUXIN EFFLUX CARRIER FAMILY PROTEIN"/>
    <property type="match status" value="1"/>
</dbReference>
<evidence type="ECO:0000256" key="3">
    <source>
        <dbReference type="ARBA" id="ARBA00022475"/>
    </source>
</evidence>